<evidence type="ECO:0000256" key="3">
    <source>
        <dbReference type="ARBA" id="ARBA00021069"/>
    </source>
</evidence>
<comment type="subcellular location">
    <subcellularLocation>
        <location evidence="1">Cell membrane</location>
        <topology evidence="1">Multi-pass membrane protein</topology>
    </subcellularLocation>
</comment>
<evidence type="ECO:0000256" key="4">
    <source>
        <dbReference type="ARBA" id="ARBA00022475"/>
    </source>
</evidence>
<feature type="transmembrane region" description="Helical" evidence="9">
    <location>
        <begin position="20"/>
        <end position="39"/>
    </location>
</feature>
<keyword evidence="7 9" id="KW-0472">Membrane</keyword>
<dbReference type="PANTHER" id="PTHR42770">
    <property type="entry name" value="AMINO ACID TRANSPORTER-RELATED"/>
    <property type="match status" value="1"/>
</dbReference>
<organism evidence="10 11">
    <name type="scientific">Rhizorhabdus histidinilytica</name>
    <dbReference type="NCBI Taxonomy" id="439228"/>
    <lineage>
        <taxon>Bacteria</taxon>
        <taxon>Pseudomonadati</taxon>
        <taxon>Pseudomonadota</taxon>
        <taxon>Alphaproteobacteria</taxon>
        <taxon>Sphingomonadales</taxon>
        <taxon>Sphingomonadaceae</taxon>
        <taxon>Rhizorhabdus</taxon>
    </lineage>
</organism>
<dbReference type="PIRSF" id="PIRSF006060">
    <property type="entry name" value="AA_transporter"/>
    <property type="match status" value="1"/>
</dbReference>
<evidence type="ECO:0000313" key="11">
    <source>
        <dbReference type="Proteomes" id="UP000189818"/>
    </source>
</evidence>
<feature type="transmembrane region" description="Helical" evidence="9">
    <location>
        <begin position="410"/>
        <end position="428"/>
    </location>
</feature>
<sequence length="439" mass="45149">MSDDPKQGGGTTAAARPLGLVMATALVVGNMIGSGVYMLPASLAPYGWNVIPAWGITIAGSLAIAAVFAGLCRAHPKTGGPYVYVREAFGRDLAFYVAWAYWISLFVGNGAIAVAAVSYLSAFVPVFATDARLSTAATIALVWTMTAINISGTRNAGWVQLIATVLKVIPLAAVVMIAAMAAPHGDLAFPDPHKPEIGLAAITTAGTLTLWAFLGLESATVPAGKVHRPEKTIPRATLGGTALTGLIYLLACSAVVLLLAPEVAAHSAAPFAEVIGRYWGPDAAHVVAAFAMISAIGALNGWVLLQGEMPAAMAAGGVFPAVLGKLNAKGVPVRAHLLSSSLVTVLLLLNASRTTVSLFTFVAVLATTASLVMYVAVAAAAIKLRAVRPWIAVAAAIYALWALYGAGPEANLWGAVLILAGVPVWWIMRGRKLATAPST</sequence>
<comment type="function">
    <text evidence="8">Major component of the acid-resistance (AR) system allowing enteric pathogens to survive the acidic environment in the stomach. Exchanges extracellular arginine for its intracellular decarboxylation product agmatine (Agm) thereby expelling intracellular protons. Probably undergoes several conformational states in order to translocate the substrate across the membrane; keeps the substrate accessible to only 1 side of the membrane at a time by opening and closing 3 membrane-internal gates.</text>
</comment>
<dbReference type="OrthoDB" id="3185104at2"/>
<keyword evidence="11" id="KW-1185">Reference proteome</keyword>
<dbReference type="STRING" id="439228.SAMN06295920_108126"/>
<feature type="transmembrane region" description="Helical" evidence="9">
    <location>
        <begin position="51"/>
        <end position="72"/>
    </location>
</feature>
<dbReference type="EMBL" id="FUYM01000008">
    <property type="protein sequence ID" value="SKB90982.1"/>
    <property type="molecule type" value="Genomic_DNA"/>
</dbReference>
<evidence type="ECO:0000256" key="7">
    <source>
        <dbReference type="ARBA" id="ARBA00023136"/>
    </source>
</evidence>
<feature type="transmembrane region" description="Helical" evidence="9">
    <location>
        <begin position="358"/>
        <end position="380"/>
    </location>
</feature>
<feature type="transmembrane region" description="Helical" evidence="9">
    <location>
        <begin position="387"/>
        <end position="404"/>
    </location>
</feature>
<feature type="transmembrane region" description="Helical" evidence="9">
    <location>
        <begin position="131"/>
        <end position="151"/>
    </location>
</feature>
<dbReference type="Proteomes" id="UP000189818">
    <property type="component" value="Unassembled WGS sequence"/>
</dbReference>
<keyword evidence="6 9" id="KW-1133">Transmembrane helix</keyword>
<proteinExistence type="inferred from homology"/>
<evidence type="ECO:0000256" key="1">
    <source>
        <dbReference type="ARBA" id="ARBA00004651"/>
    </source>
</evidence>
<evidence type="ECO:0000256" key="9">
    <source>
        <dbReference type="SAM" id="Phobius"/>
    </source>
</evidence>
<dbReference type="PANTHER" id="PTHR42770:SF18">
    <property type="entry name" value="ARGININE_AGMATINE ANTIPORTER"/>
    <property type="match status" value="1"/>
</dbReference>
<evidence type="ECO:0000313" key="10">
    <source>
        <dbReference type="EMBL" id="SKB90982.1"/>
    </source>
</evidence>
<feature type="transmembrane region" description="Helical" evidence="9">
    <location>
        <begin position="197"/>
        <end position="216"/>
    </location>
</feature>
<name>A0A1T5F449_9SPHN</name>
<dbReference type="Pfam" id="PF13520">
    <property type="entry name" value="AA_permease_2"/>
    <property type="match status" value="1"/>
</dbReference>
<feature type="transmembrane region" description="Helical" evidence="9">
    <location>
        <begin position="158"/>
        <end position="182"/>
    </location>
</feature>
<dbReference type="InterPro" id="IPR002293">
    <property type="entry name" value="AA/rel_permease1"/>
</dbReference>
<dbReference type="GO" id="GO:0005886">
    <property type="term" value="C:plasma membrane"/>
    <property type="evidence" value="ECO:0007669"/>
    <property type="project" value="UniProtKB-SubCell"/>
</dbReference>
<reference evidence="11" key="1">
    <citation type="submission" date="2017-02" db="EMBL/GenBank/DDBJ databases">
        <authorList>
            <person name="Varghese N."/>
            <person name="Submissions S."/>
        </authorList>
    </citation>
    <scope>NUCLEOTIDE SEQUENCE [LARGE SCALE GENOMIC DNA]</scope>
    <source>
        <strain evidence="11">UM2</strain>
    </source>
</reference>
<dbReference type="GO" id="GO:0022857">
    <property type="term" value="F:transmembrane transporter activity"/>
    <property type="evidence" value="ECO:0007669"/>
    <property type="project" value="InterPro"/>
</dbReference>
<gene>
    <name evidence="10" type="ORF">SAMN06295920_108126</name>
</gene>
<dbReference type="Gene3D" id="1.20.1740.10">
    <property type="entry name" value="Amino acid/polyamine transporter I"/>
    <property type="match status" value="1"/>
</dbReference>
<dbReference type="InterPro" id="IPR050367">
    <property type="entry name" value="APC_superfamily"/>
</dbReference>
<feature type="transmembrane region" description="Helical" evidence="9">
    <location>
        <begin position="283"/>
        <end position="305"/>
    </location>
</feature>
<protein>
    <recommendedName>
        <fullName evidence="3">Arginine/agmatine antiporter</fullName>
    </recommendedName>
</protein>
<evidence type="ECO:0000256" key="6">
    <source>
        <dbReference type="ARBA" id="ARBA00022989"/>
    </source>
</evidence>
<dbReference type="AlphaFoldDB" id="A0A1T5F449"/>
<keyword evidence="5 9" id="KW-0812">Transmembrane</keyword>
<evidence type="ECO:0000256" key="2">
    <source>
        <dbReference type="ARBA" id="ARBA00008220"/>
    </source>
</evidence>
<evidence type="ECO:0000256" key="8">
    <source>
        <dbReference type="ARBA" id="ARBA00045636"/>
    </source>
</evidence>
<keyword evidence="4" id="KW-1003">Cell membrane</keyword>
<comment type="similarity">
    <text evidence="2">Belongs to the amino acid-polyamine-organocation (APC) superfamily. Basic amino acid/polyamine antiporter (APA) (TC 2.A.3.2) family.</text>
</comment>
<feature type="transmembrane region" description="Helical" evidence="9">
    <location>
        <begin position="237"/>
        <end position="260"/>
    </location>
</feature>
<evidence type="ECO:0000256" key="5">
    <source>
        <dbReference type="ARBA" id="ARBA00022692"/>
    </source>
</evidence>
<feature type="transmembrane region" description="Helical" evidence="9">
    <location>
        <begin position="93"/>
        <end position="119"/>
    </location>
</feature>
<dbReference type="RefSeq" id="WP_079649492.1">
    <property type="nucleotide sequence ID" value="NZ_FUYM01000008.1"/>
</dbReference>
<accession>A0A1T5F449</accession>